<evidence type="ECO:0000313" key="10">
    <source>
        <dbReference type="EMBL" id="SED24736.1"/>
    </source>
</evidence>
<dbReference type="EMBL" id="FNSO01000004">
    <property type="protein sequence ID" value="SED24736.1"/>
    <property type="molecule type" value="Genomic_DNA"/>
</dbReference>
<evidence type="ECO:0000256" key="4">
    <source>
        <dbReference type="ARBA" id="ARBA00022475"/>
    </source>
</evidence>
<keyword evidence="4" id="KW-1003">Cell membrane</keyword>
<keyword evidence="7 9" id="KW-0472">Membrane</keyword>
<feature type="compositionally biased region" description="Gly residues" evidence="8">
    <location>
        <begin position="13"/>
        <end position="24"/>
    </location>
</feature>
<keyword evidence="5 9" id="KW-0812">Transmembrane</keyword>
<keyword evidence="11" id="KW-1185">Reference proteome</keyword>
<gene>
    <name evidence="10" type="ORF">SAMN04489727_7070</name>
</gene>
<evidence type="ECO:0000313" key="11">
    <source>
        <dbReference type="Proteomes" id="UP000199622"/>
    </source>
</evidence>
<feature type="transmembrane region" description="Helical" evidence="9">
    <location>
        <begin position="316"/>
        <end position="339"/>
    </location>
</feature>
<dbReference type="PANTHER" id="PTHR42893:SF46">
    <property type="entry name" value="PROTEIN DETOXIFICATION 44, CHLOROPLASTIC"/>
    <property type="match status" value="1"/>
</dbReference>
<dbReference type="Proteomes" id="UP000199622">
    <property type="component" value="Unassembled WGS sequence"/>
</dbReference>
<feature type="transmembrane region" description="Helical" evidence="9">
    <location>
        <begin position="89"/>
        <end position="113"/>
    </location>
</feature>
<dbReference type="PIRSF" id="PIRSF006603">
    <property type="entry name" value="DinF"/>
    <property type="match status" value="1"/>
</dbReference>
<evidence type="ECO:0000256" key="2">
    <source>
        <dbReference type="ARBA" id="ARBA00010199"/>
    </source>
</evidence>
<dbReference type="Pfam" id="PF01554">
    <property type="entry name" value="MatE"/>
    <property type="match status" value="2"/>
</dbReference>
<keyword evidence="3" id="KW-0813">Transport</keyword>
<evidence type="ECO:0000256" key="8">
    <source>
        <dbReference type="SAM" id="MobiDB-lite"/>
    </source>
</evidence>
<protein>
    <submittedName>
        <fullName evidence="10">Putative efflux protein, MATE family</fullName>
    </submittedName>
</protein>
<dbReference type="InterPro" id="IPR048279">
    <property type="entry name" value="MdtK-like"/>
</dbReference>
<feature type="transmembrane region" description="Helical" evidence="9">
    <location>
        <begin position="423"/>
        <end position="442"/>
    </location>
</feature>
<dbReference type="CDD" id="cd13136">
    <property type="entry name" value="MATE_DinF_like"/>
    <property type="match status" value="1"/>
</dbReference>
<feature type="transmembrane region" description="Helical" evidence="9">
    <location>
        <begin position="351"/>
        <end position="371"/>
    </location>
</feature>
<evidence type="ECO:0000256" key="7">
    <source>
        <dbReference type="ARBA" id="ARBA00023136"/>
    </source>
</evidence>
<feature type="compositionally biased region" description="Polar residues" evidence="8">
    <location>
        <begin position="1"/>
        <end position="12"/>
    </location>
</feature>
<feature type="transmembrane region" description="Helical" evidence="9">
    <location>
        <begin position="448"/>
        <end position="466"/>
    </location>
</feature>
<evidence type="ECO:0000256" key="5">
    <source>
        <dbReference type="ARBA" id="ARBA00022692"/>
    </source>
</evidence>
<dbReference type="GO" id="GO:0015297">
    <property type="term" value="F:antiporter activity"/>
    <property type="evidence" value="ECO:0007669"/>
    <property type="project" value="InterPro"/>
</dbReference>
<sequence length="482" mass="49602">MTSGVMNDSFMTSGGGASDGGAGKFPGSRRSELSVVAVRVRFVVNVEETERVPAKRVLGLAVPALGVLAAEPLYVLVDTAVVGHLDALSLAGLALGGVVLAQVSSQLTFLSYGTTSRTARLHGAGRRADAVREGVQATWLAVFVGLVVLAAGQLLAWPVARVLSGSDEIASAAVSWLRIALFGAPLILVTMAGNGWMRGVQDAAKPLRYVLAGNGISAVLCPVLVYGAGLGLEGSAIANVAAQVISAGLFFAALAREKVGLRPDFKVMRAQLGLGRDLVLRSLAFQACFVSAAAVAARTSTEAVGAHQVVLQLWTFLALVLDSVAIAAQSLVGAALGANAARQARGVASQITGYGLLMGCFLGVLFAALAWVLPHAFTSDPGVLAEIPHAWWFFVALQPIAGVVFALDGVLLGAGDAAFLRNATLGSAALGFLPLIWASLGFGWGLTGIWTGLSLFMVLRLAAVLARWRSGNWAITGATRPA</sequence>
<organism evidence="10 11">
    <name type="scientific">Amycolatopsis tolypomycina</name>
    <dbReference type="NCBI Taxonomy" id="208445"/>
    <lineage>
        <taxon>Bacteria</taxon>
        <taxon>Bacillati</taxon>
        <taxon>Actinomycetota</taxon>
        <taxon>Actinomycetes</taxon>
        <taxon>Pseudonocardiales</taxon>
        <taxon>Pseudonocardiaceae</taxon>
        <taxon>Amycolatopsis</taxon>
    </lineage>
</organism>
<evidence type="ECO:0000256" key="3">
    <source>
        <dbReference type="ARBA" id="ARBA00022448"/>
    </source>
</evidence>
<dbReference type="NCBIfam" id="TIGR00797">
    <property type="entry name" value="matE"/>
    <property type="match status" value="1"/>
</dbReference>
<dbReference type="STRING" id="208445.SAMN04489727_7070"/>
<evidence type="ECO:0000256" key="9">
    <source>
        <dbReference type="SAM" id="Phobius"/>
    </source>
</evidence>
<dbReference type="AlphaFoldDB" id="A0A1H4Z3D3"/>
<dbReference type="GO" id="GO:0005886">
    <property type="term" value="C:plasma membrane"/>
    <property type="evidence" value="ECO:0007669"/>
    <property type="project" value="UniProtKB-SubCell"/>
</dbReference>
<feature type="transmembrane region" description="Helical" evidence="9">
    <location>
        <begin position="391"/>
        <end position="411"/>
    </location>
</feature>
<feature type="transmembrane region" description="Helical" evidence="9">
    <location>
        <begin position="236"/>
        <end position="257"/>
    </location>
</feature>
<dbReference type="GO" id="GO:0042910">
    <property type="term" value="F:xenobiotic transmembrane transporter activity"/>
    <property type="evidence" value="ECO:0007669"/>
    <property type="project" value="InterPro"/>
</dbReference>
<dbReference type="InterPro" id="IPR044644">
    <property type="entry name" value="DinF-like"/>
</dbReference>
<comment type="similarity">
    <text evidence="2">Belongs to the multi antimicrobial extrusion (MATE) (TC 2.A.66.1) family.</text>
</comment>
<feature type="transmembrane region" description="Helical" evidence="9">
    <location>
        <begin position="209"/>
        <end position="230"/>
    </location>
</feature>
<evidence type="ECO:0000256" key="1">
    <source>
        <dbReference type="ARBA" id="ARBA00004651"/>
    </source>
</evidence>
<name>A0A1H4Z3D3_9PSEU</name>
<dbReference type="InterPro" id="IPR002528">
    <property type="entry name" value="MATE_fam"/>
</dbReference>
<feature type="transmembrane region" description="Helical" evidence="9">
    <location>
        <begin position="134"/>
        <end position="156"/>
    </location>
</feature>
<reference evidence="11" key="1">
    <citation type="submission" date="2016-10" db="EMBL/GenBank/DDBJ databases">
        <authorList>
            <person name="Varghese N."/>
            <person name="Submissions S."/>
        </authorList>
    </citation>
    <scope>NUCLEOTIDE SEQUENCE [LARGE SCALE GENOMIC DNA]</scope>
    <source>
        <strain evidence="11">DSM 44544</strain>
    </source>
</reference>
<feature type="transmembrane region" description="Helical" evidence="9">
    <location>
        <begin position="278"/>
        <end position="296"/>
    </location>
</feature>
<accession>A0A1H4Z3D3</accession>
<feature type="region of interest" description="Disordered" evidence="8">
    <location>
        <begin position="1"/>
        <end position="28"/>
    </location>
</feature>
<comment type="subcellular location">
    <subcellularLocation>
        <location evidence="1">Cell membrane</location>
        <topology evidence="1">Multi-pass membrane protein</topology>
    </subcellularLocation>
</comment>
<feature type="transmembrane region" description="Helical" evidence="9">
    <location>
        <begin position="57"/>
        <end position="77"/>
    </location>
</feature>
<feature type="transmembrane region" description="Helical" evidence="9">
    <location>
        <begin position="176"/>
        <end position="197"/>
    </location>
</feature>
<keyword evidence="6 9" id="KW-1133">Transmembrane helix</keyword>
<dbReference type="PANTHER" id="PTHR42893">
    <property type="entry name" value="PROTEIN DETOXIFICATION 44, CHLOROPLASTIC-RELATED"/>
    <property type="match status" value="1"/>
</dbReference>
<evidence type="ECO:0000256" key="6">
    <source>
        <dbReference type="ARBA" id="ARBA00022989"/>
    </source>
</evidence>
<proteinExistence type="inferred from homology"/>